<evidence type="ECO:0000256" key="2">
    <source>
        <dbReference type="ARBA" id="ARBA00022692"/>
    </source>
</evidence>
<comment type="caution">
    <text evidence="7">The sequence shown here is derived from an EMBL/GenBank/DDBJ whole genome shotgun (WGS) entry which is preliminary data.</text>
</comment>
<feature type="transmembrane region" description="Helical" evidence="5">
    <location>
        <begin position="342"/>
        <end position="369"/>
    </location>
</feature>
<feature type="transmembrane region" description="Helical" evidence="5">
    <location>
        <begin position="260"/>
        <end position="279"/>
    </location>
</feature>
<dbReference type="CDD" id="cd07042">
    <property type="entry name" value="STAS_SulP_like_sulfate_transporter"/>
    <property type="match status" value="1"/>
</dbReference>
<dbReference type="PANTHER" id="PTHR11814">
    <property type="entry name" value="SULFATE TRANSPORTER"/>
    <property type="match status" value="1"/>
</dbReference>
<feature type="transmembrane region" description="Helical" evidence="5">
    <location>
        <begin position="180"/>
        <end position="199"/>
    </location>
</feature>
<feature type="transmembrane region" description="Helical" evidence="5">
    <location>
        <begin position="127"/>
        <end position="149"/>
    </location>
</feature>
<feature type="transmembrane region" description="Helical" evidence="5">
    <location>
        <begin position="89"/>
        <end position="115"/>
    </location>
</feature>
<dbReference type="Proteomes" id="UP001410394">
    <property type="component" value="Unassembled WGS sequence"/>
</dbReference>
<dbReference type="SUPFAM" id="SSF52091">
    <property type="entry name" value="SpoIIaa-like"/>
    <property type="match status" value="1"/>
</dbReference>
<dbReference type="PROSITE" id="PS50801">
    <property type="entry name" value="STAS"/>
    <property type="match status" value="1"/>
</dbReference>
<dbReference type="EMBL" id="JBDIVE010000002">
    <property type="protein sequence ID" value="MEN3068197.1"/>
    <property type="molecule type" value="Genomic_DNA"/>
</dbReference>
<dbReference type="InterPro" id="IPR011547">
    <property type="entry name" value="SLC26A/SulP_dom"/>
</dbReference>
<keyword evidence="3 5" id="KW-1133">Transmembrane helix</keyword>
<organism evidence="7 8">
    <name type="scientific">Uliginosibacterium sediminicola</name>
    <dbReference type="NCBI Taxonomy" id="2024550"/>
    <lineage>
        <taxon>Bacteria</taxon>
        <taxon>Pseudomonadati</taxon>
        <taxon>Pseudomonadota</taxon>
        <taxon>Betaproteobacteria</taxon>
        <taxon>Rhodocyclales</taxon>
        <taxon>Zoogloeaceae</taxon>
        <taxon>Uliginosibacterium</taxon>
    </lineage>
</organism>
<evidence type="ECO:0000256" key="1">
    <source>
        <dbReference type="ARBA" id="ARBA00004141"/>
    </source>
</evidence>
<evidence type="ECO:0000256" key="5">
    <source>
        <dbReference type="SAM" id="Phobius"/>
    </source>
</evidence>
<dbReference type="InterPro" id="IPR036513">
    <property type="entry name" value="STAS_dom_sf"/>
</dbReference>
<keyword evidence="4 5" id="KW-0472">Membrane</keyword>
<keyword evidence="8" id="KW-1185">Reference proteome</keyword>
<feature type="transmembrane region" description="Helical" evidence="5">
    <location>
        <begin position="206"/>
        <end position="228"/>
    </location>
</feature>
<evidence type="ECO:0000259" key="6">
    <source>
        <dbReference type="PROSITE" id="PS50801"/>
    </source>
</evidence>
<feature type="domain" description="STAS" evidence="6">
    <location>
        <begin position="431"/>
        <end position="542"/>
    </location>
</feature>
<evidence type="ECO:0000256" key="4">
    <source>
        <dbReference type="ARBA" id="ARBA00023136"/>
    </source>
</evidence>
<sequence length="551" mass="58821">MAIRFRFKSFRPKLLETLPGYNRQQLLADASAGLTVGVLAIPLAMAFAIASGASPSSGLWTAIIAGACISAFGGSRVQIGGPTGAFIPILYSIIVVYGFHNMLAATFMAGVLLLVMGLTGMGSLIRLIPVSVVIGFTNGIAVVIAFSQLRDFFGLDVDKLPAEFFARLRILSENAHSVDWPTTALGVGCVALVLVWGKLAERWPRLGVIPAQMAALLLGTLVSVLFSLPVETLGSRFNGIPQELPGFSFPLPSLESLGRLLPPAITIALLGAIESLLSARVADAQIDDRHDPNQELLAQGIANMASPFFGGIPATGAIARTATNVRAGGRTPLAGLVHCATLLVVVLAAAPLAAYVPISVLAAIVLITAWRMGDWHEFRRLRHFSWNYRIILLSTFVLTVLFDLTIAVEIGMVLASLFFIYRMQALTSVEQVTDTELAAGVSLYALQGSLFFGSIAKLDAQIEERPAQTRVLILDMRELINADTSGIDWLHGLWRAQVRQGGHLLLCSLGRQPASLVQRSGLLHSLGEANIVTDRPAALARAHSLIGESLQ</sequence>
<feature type="transmembrane region" description="Helical" evidence="5">
    <location>
        <begin position="57"/>
        <end position="77"/>
    </location>
</feature>
<protein>
    <submittedName>
        <fullName evidence="7">SulP family inorganic anion transporter</fullName>
    </submittedName>
</protein>
<evidence type="ECO:0000313" key="8">
    <source>
        <dbReference type="Proteomes" id="UP001410394"/>
    </source>
</evidence>
<feature type="transmembrane region" description="Helical" evidence="5">
    <location>
        <begin position="30"/>
        <end position="50"/>
    </location>
</feature>
<dbReference type="RefSeq" id="WP_345918956.1">
    <property type="nucleotide sequence ID" value="NZ_JBDIVE010000002.1"/>
</dbReference>
<feature type="transmembrane region" description="Helical" evidence="5">
    <location>
        <begin position="390"/>
        <end position="421"/>
    </location>
</feature>
<name>A0ABU9YWU0_9RHOO</name>
<gene>
    <name evidence="7" type="ORF">ABDB84_06875</name>
</gene>
<comment type="subcellular location">
    <subcellularLocation>
        <location evidence="1">Membrane</location>
        <topology evidence="1">Multi-pass membrane protein</topology>
    </subcellularLocation>
</comment>
<keyword evidence="2 5" id="KW-0812">Transmembrane</keyword>
<evidence type="ECO:0000256" key="3">
    <source>
        <dbReference type="ARBA" id="ARBA00022989"/>
    </source>
</evidence>
<dbReference type="Pfam" id="PF00916">
    <property type="entry name" value="Sulfate_transp"/>
    <property type="match status" value="1"/>
</dbReference>
<dbReference type="InterPro" id="IPR001902">
    <property type="entry name" value="SLC26A/SulP_fam"/>
</dbReference>
<evidence type="ECO:0000313" key="7">
    <source>
        <dbReference type="EMBL" id="MEN3068197.1"/>
    </source>
</evidence>
<dbReference type="Gene3D" id="3.30.750.24">
    <property type="entry name" value="STAS domain"/>
    <property type="match status" value="1"/>
</dbReference>
<accession>A0ABU9YWU0</accession>
<dbReference type="InterPro" id="IPR002645">
    <property type="entry name" value="STAS_dom"/>
</dbReference>
<proteinExistence type="predicted"/>
<reference evidence="7 8" key="1">
    <citation type="journal article" date="2018" name="Int. J. Syst. Evol. Microbiol.">
        <title>Uliginosibacterium sediminicola sp. nov., isolated from freshwater sediment.</title>
        <authorList>
            <person name="Hwang W.M."/>
            <person name="Kim S.M."/>
            <person name="Kang K."/>
            <person name="Ahn T.Y."/>
        </authorList>
    </citation>
    <scope>NUCLEOTIDE SEQUENCE [LARGE SCALE GENOMIC DNA]</scope>
    <source>
        <strain evidence="7 8">M1-21</strain>
    </source>
</reference>
<dbReference type="Pfam" id="PF01740">
    <property type="entry name" value="STAS"/>
    <property type="match status" value="1"/>
</dbReference>